<dbReference type="EMBL" id="MU005644">
    <property type="protein sequence ID" value="KAF2675932.1"/>
    <property type="molecule type" value="Genomic_DNA"/>
</dbReference>
<sequence length="607" mass="68566">MAPLTPLASTPLYSPLEHRRNIRLLRIKSKGSGKSIEVDIRISRLDSDVQFTALSYVWGDPLQQSWIVCNGHNVPITRNLWKILSTLQEQHHHGLLIQVNMMRDIYKRAGNVIFWLGQDEKYDKDAVRLMNVFVQNHQYHSDLEPLRGKTLEELHLPCYDFGWRDWASLLSRPWFGRVWIVQEFLNATHSVFMSGALRIATDLLVCCAYATGVCAAIGGIVASSSRDIRDNSELLLRPLALAIDQRSTAIAGIEDVRIVDLWTRSQLLGATDPRDRVFALLSTQTVVSMDIIDYKKDVDAVYIEIAKIALATPVPQTDWYRTPSCSLRPNPWGKGPQCTSRFLACRARPLPSSSLPSWVPDWRPADFRFVPLTRYFPGIAYFTGNYDHATIDGKTLYISGIIVDRPRIIIDSMPYMEPDRPHVLPGNSNRNEKSESWFNRMLNWQFICYLVAKCFSPTSKKHGFIEAFCRTMAFNALPNGSAFPAADYIASFQALHKKFVDGTRGSAHCSIAFPPYTPANHHIIYESVFLQLSAGRKFCVTNEGDPAWVPRDTKLGDCICFLAGCAVPFVVRPIDKSFGLIGDCYLHGMMSDESVTFPCGPQLFKFL</sequence>
<accession>A0A6G1ICJ5</accession>
<evidence type="ECO:0000259" key="1">
    <source>
        <dbReference type="Pfam" id="PF06985"/>
    </source>
</evidence>
<dbReference type="Proteomes" id="UP000799291">
    <property type="component" value="Unassembled WGS sequence"/>
</dbReference>
<reference evidence="2" key="1">
    <citation type="journal article" date="2020" name="Stud. Mycol.">
        <title>101 Dothideomycetes genomes: a test case for predicting lifestyles and emergence of pathogens.</title>
        <authorList>
            <person name="Haridas S."/>
            <person name="Albert R."/>
            <person name="Binder M."/>
            <person name="Bloem J."/>
            <person name="Labutti K."/>
            <person name="Salamov A."/>
            <person name="Andreopoulos B."/>
            <person name="Baker S."/>
            <person name="Barry K."/>
            <person name="Bills G."/>
            <person name="Bluhm B."/>
            <person name="Cannon C."/>
            <person name="Castanera R."/>
            <person name="Culley D."/>
            <person name="Daum C."/>
            <person name="Ezra D."/>
            <person name="Gonzalez J."/>
            <person name="Henrissat B."/>
            <person name="Kuo A."/>
            <person name="Liang C."/>
            <person name="Lipzen A."/>
            <person name="Lutzoni F."/>
            <person name="Magnuson J."/>
            <person name="Mondo S."/>
            <person name="Nolan M."/>
            <person name="Ohm R."/>
            <person name="Pangilinan J."/>
            <person name="Park H.-J."/>
            <person name="Ramirez L."/>
            <person name="Alfaro M."/>
            <person name="Sun H."/>
            <person name="Tritt A."/>
            <person name="Yoshinaga Y."/>
            <person name="Zwiers L.-H."/>
            <person name="Turgeon B."/>
            <person name="Goodwin S."/>
            <person name="Spatafora J."/>
            <person name="Crous P."/>
            <person name="Grigoriev I."/>
        </authorList>
    </citation>
    <scope>NUCLEOTIDE SEQUENCE</scope>
    <source>
        <strain evidence="2">CBS 122367</strain>
    </source>
</reference>
<dbReference type="Pfam" id="PF26639">
    <property type="entry name" value="Het-6_barrel"/>
    <property type="match status" value="1"/>
</dbReference>
<dbReference type="OrthoDB" id="2157530at2759"/>
<dbReference type="PANTHER" id="PTHR24148">
    <property type="entry name" value="ANKYRIN REPEAT DOMAIN-CONTAINING PROTEIN 39 HOMOLOG-RELATED"/>
    <property type="match status" value="1"/>
</dbReference>
<feature type="domain" description="Heterokaryon incompatibility" evidence="1">
    <location>
        <begin position="97"/>
        <end position="183"/>
    </location>
</feature>
<protein>
    <recommendedName>
        <fullName evidence="1">Heterokaryon incompatibility domain-containing protein</fullName>
    </recommendedName>
</protein>
<evidence type="ECO:0000313" key="2">
    <source>
        <dbReference type="EMBL" id="KAF2675932.1"/>
    </source>
</evidence>
<dbReference type="InterPro" id="IPR052895">
    <property type="entry name" value="HetReg/Transcr_Mod"/>
</dbReference>
<organism evidence="2 3">
    <name type="scientific">Lentithecium fluviatile CBS 122367</name>
    <dbReference type="NCBI Taxonomy" id="1168545"/>
    <lineage>
        <taxon>Eukaryota</taxon>
        <taxon>Fungi</taxon>
        <taxon>Dikarya</taxon>
        <taxon>Ascomycota</taxon>
        <taxon>Pezizomycotina</taxon>
        <taxon>Dothideomycetes</taxon>
        <taxon>Pleosporomycetidae</taxon>
        <taxon>Pleosporales</taxon>
        <taxon>Massarineae</taxon>
        <taxon>Lentitheciaceae</taxon>
        <taxon>Lentithecium</taxon>
    </lineage>
</organism>
<proteinExistence type="predicted"/>
<keyword evidence="3" id="KW-1185">Reference proteome</keyword>
<dbReference type="PANTHER" id="PTHR24148:SF73">
    <property type="entry name" value="HET DOMAIN PROTEIN (AFU_ORTHOLOGUE AFUA_8G01020)"/>
    <property type="match status" value="1"/>
</dbReference>
<dbReference type="Pfam" id="PF06985">
    <property type="entry name" value="HET"/>
    <property type="match status" value="1"/>
</dbReference>
<dbReference type="AlphaFoldDB" id="A0A6G1ICJ5"/>
<evidence type="ECO:0000313" key="3">
    <source>
        <dbReference type="Proteomes" id="UP000799291"/>
    </source>
</evidence>
<dbReference type="InterPro" id="IPR010730">
    <property type="entry name" value="HET"/>
</dbReference>
<name>A0A6G1ICJ5_9PLEO</name>
<gene>
    <name evidence="2" type="ORF">K458DRAFT_482087</name>
</gene>